<evidence type="ECO:0000256" key="1">
    <source>
        <dbReference type="SAM" id="MobiDB-lite"/>
    </source>
</evidence>
<evidence type="ECO:0000259" key="3">
    <source>
        <dbReference type="Pfam" id="PF08239"/>
    </source>
</evidence>
<name>A0A6I3KNV6_9HYPH</name>
<sequence>MRLSRLVAVAIALAMSAAIAQAAPGFATANVNIRTGPDIEFPSVGVIPDGEPLSIEGCLRDESWCDVRWDGGRGWVFSEYLAFDDRGRWVPLPDVGPAYFRIPFVTFAARDYWDRYYVGRPWYRDRDRWFAYQVRPRIGWHGPPRGPRRAGWWREGYRAPAGMGPPPMNWRRPDRFDRHDGRFERRDDRRDHRDDRRDDRRDRRDDRFDRR</sequence>
<dbReference type="InterPro" id="IPR003646">
    <property type="entry name" value="SH3-like_bac-type"/>
</dbReference>
<keyword evidence="5" id="KW-1185">Reference proteome</keyword>
<dbReference type="Proteomes" id="UP000440694">
    <property type="component" value="Unassembled WGS sequence"/>
</dbReference>
<keyword evidence="2" id="KW-0732">Signal</keyword>
<organism evidence="4 5">
    <name type="scientific">Hyphomicrobium album</name>
    <dbReference type="NCBI Taxonomy" id="2665159"/>
    <lineage>
        <taxon>Bacteria</taxon>
        <taxon>Pseudomonadati</taxon>
        <taxon>Pseudomonadota</taxon>
        <taxon>Alphaproteobacteria</taxon>
        <taxon>Hyphomicrobiales</taxon>
        <taxon>Hyphomicrobiaceae</taxon>
        <taxon>Hyphomicrobium</taxon>
    </lineage>
</organism>
<dbReference type="Pfam" id="PF08239">
    <property type="entry name" value="SH3_3"/>
    <property type="match status" value="1"/>
</dbReference>
<accession>A0A6I3KNV6</accession>
<protein>
    <submittedName>
        <fullName evidence="4">SH3 domain-containing protein</fullName>
    </submittedName>
</protein>
<feature type="chain" id="PRO_5026339280" evidence="2">
    <location>
        <begin position="23"/>
        <end position="211"/>
    </location>
</feature>
<dbReference type="EMBL" id="WMBQ01000002">
    <property type="protein sequence ID" value="MTD95437.1"/>
    <property type="molecule type" value="Genomic_DNA"/>
</dbReference>
<dbReference type="Gene3D" id="2.30.30.40">
    <property type="entry name" value="SH3 Domains"/>
    <property type="match status" value="1"/>
</dbReference>
<evidence type="ECO:0000256" key="2">
    <source>
        <dbReference type="SAM" id="SignalP"/>
    </source>
</evidence>
<evidence type="ECO:0000313" key="5">
    <source>
        <dbReference type="Proteomes" id="UP000440694"/>
    </source>
</evidence>
<reference evidence="4 5" key="1">
    <citation type="submission" date="2019-11" db="EMBL/GenBank/DDBJ databases">
        <title>Identification of a novel strain.</title>
        <authorList>
            <person name="Xu Q."/>
            <person name="Wang G."/>
        </authorList>
    </citation>
    <scope>NUCLEOTIDE SEQUENCE [LARGE SCALE GENOMIC DNA]</scope>
    <source>
        <strain evidence="5">xq</strain>
    </source>
</reference>
<dbReference type="AlphaFoldDB" id="A0A6I3KNV6"/>
<feature type="signal peptide" evidence="2">
    <location>
        <begin position="1"/>
        <end position="22"/>
    </location>
</feature>
<evidence type="ECO:0000313" key="4">
    <source>
        <dbReference type="EMBL" id="MTD95437.1"/>
    </source>
</evidence>
<feature type="region of interest" description="Disordered" evidence="1">
    <location>
        <begin position="186"/>
        <end position="211"/>
    </location>
</feature>
<gene>
    <name evidence="4" type="ORF">GIW81_13945</name>
</gene>
<feature type="domain" description="SH3b" evidence="3">
    <location>
        <begin position="30"/>
        <end position="81"/>
    </location>
</feature>
<comment type="caution">
    <text evidence="4">The sequence shown here is derived from an EMBL/GenBank/DDBJ whole genome shotgun (WGS) entry which is preliminary data.</text>
</comment>
<proteinExistence type="predicted"/>